<keyword evidence="5" id="KW-1185">Reference proteome</keyword>
<reference evidence="4 5" key="1">
    <citation type="journal article" date="2024" name="G3 (Bethesda)">
        <title>Genome assembly of Hibiscus sabdariffa L. provides insights into metabolisms of medicinal natural products.</title>
        <authorList>
            <person name="Kim T."/>
        </authorList>
    </citation>
    <scope>NUCLEOTIDE SEQUENCE [LARGE SCALE GENOMIC DNA]</scope>
    <source>
        <strain evidence="4">TK-2024</strain>
        <tissue evidence="4">Old leaves</tissue>
    </source>
</reference>
<feature type="region of interest" description="Disordered" evidence="2">
    <location>
        <begin position="18"/>
        <end position="38"/>
    </location>
</feature>
<keyword evidence="1" id="KW-0862">Zinc</keyword>
<evidence type="ECO:0000256" key="1">
    <source>
        <dbReference type="PROSITE-ProRule" id="PRU00047"/>
    </source>
</evidence>
<comment type="caution">
    <text evidence="4">The sequence shown here is derived from an EMBL/GenBank/DDBJ whole genome shotgun (WGS) entry which is preliminary data.</text>
</comment>
<keyword evidence="1" id="KW-0863">Zinc-finger</keyword>
<dbReference type="PROSITE" id="PS50158">
    <property type="entry name" value="ZF_CCHC"/>
    <property type="match status" value="1"/>
</dbReference>
<dbReference type="SUPFAM" id="SSF57756">
    <property type="entry name" value="Retrovirus zinc finger-like domains"/>
    <property type="match status" value="1"/>
</dbReference>
<evidence type="ECO:0000256" key="2">
    <source>
        <dbReference type="SAM" id="MobiDB-lite"/>
    </source>
</evidence>
<sequence length="131" mass="14303">MRPIPESSSCLDKRTRMAMTQRSDYGPAPTTSLNPVASRDVSYGCPPLPICLYRGNRHRADCRKMKGACFRCGSLDHFLRDCPHPSSVVCTPAQTSARSQAYVHAPVRSHSQNRAPGSASRPDSGARSTQN</sequence>
<evidence type="ECO:0000313" key="4">
    <source>
        <dbReference type="EMBL" id="KAK8563966.1"/>
    </source>
</evidence>
<dbReference type="Pfam" id="PF00098">
    <property type="entry name" value="zf-CCHC"/>
    <property type="match status" value="1"/>
</dbReference>
<dbReference type="SMART" id="SM00343">
    <property type="entry name" value="ZnF_C2HC"/>
    <property type="match status" value="1"/>
</dbReference>
<organism evidence="4 5">
    <name type="scientific">Hibiscus sabdariffa</name>
    <name type="common">roselle</name>
    <dbReference type="NCBI Taxonomy" id="183260"/>
    <lineage>
        <taxon>Eukaryota</taxon>
        <taxon>Viridiplantae</taxon>
        <taxon>Streptophyta</taxon>
        <taxon>Embryophyta</taxon>
        <taxon>Tracheophyta</taxon>
        <taxon>Spermatophyta</taxon>
        <taxon>Magnoliopsida</taxon>
        <taxon>eudicotyledons</taxon>
        <taxon>Gunneridae</taxon>
        <taxon>Pentapetalae</taxon>
        <taxon>rosids</taxon>
        <taxon>malvids</taxon>
        <taxon>Malvales</taxon>
        <taxon>Malvaceae</taxon>
        <taxon>Malvoideae</taxon>
        <taxon>Hibiscus</taxon>
    </lineage>
</organism>
<accession>A0ABR2EPN3</accession>
<proteinExistence type="predicted"/>
<protein>
    <recommendedName>
        <fullName evidence="3">CCHC-type domain-containing protein</fullName>
    </recommendedName>
</protein>
<feature type="compositionally biased region" description="Polar residues" evidence="2">
    <location>
        <begin position="18"/>
        <end position="35"/>
    </location>
</feature>
<evidence type="ECO:0000259" key="3">
    <source>
        <dbReference type="PROSITE" id="PS50158"/>
    </source>
</evidence>
<dbReference type="InterPro" id="IPR001878">
    <property type="entry name" value="Znf_CCHC"/>
</dbReference>
<dbReference type="EMBL" id="JBBPBM010000011">
    <property type="protein sequence ID" value="KAK8563966.1"/>
    <property type="molecule type" value="Genomic_DNA"/>
</dbReference>
<keyword evidence="1" id="KW-0479">Metal-binding</keyword>
<dbReference type="Proteomes" id="UP001472677">
    <property type="component" value="Unassembled WGS sequence"/>
</dbReference>
<feature type="region of interest" description="Disordered" evidence="2">
    <location>
        <begin position="101"/>
        <end position="131"/>
    </location>
</feature>
<evidence type="ECO:0000313" key="5">
    <source>
        <dbReference type="Proteomes" id="UP001472677"/>
    </source>
</evidence>
<dbReference type="InterPro" id="IPR036875">
    <property type="entry name" value="Znf_CCHC_sf"/>
</dbReference>
<dbReference type="Gene3D" id="4.10.60.10">
    <property type="entry name" value="Zinc finger, CCHC-type"/>
    <property type="match status" value="1"/>
</dbReference>
<feature type="domain" description="CCHC-type" evidence="3">
    <location>
        <begin position="69"/>
        <end position="83"/>
    </location>
</feature>
<name>A0ABR2EPN3_9ROSI</name>
<gene>
    <name evidence="4" type="ORF">V6N12_036101</name>
</gene>